<keyword evidence="3 6" id="KW-1015">Disulfide bond</keyword>
<dbReference type="GO" id="GO:0015035">
    <property type="term" value="F:protein-disulfide reductase activity"/>
    <property type="evidence" value="ECO:0000318"/>
    <property type="project" value="GO_Central"/>
</dbReference>
<feature type="non-terminal residue" evidence="8">
    <location>
        <position position="1"/>
    </location>
</feature>
<dbReference type="Gene3D" id="3.40.30.10">
    <property type="entry name" value="Glutaredoxin"/>
    <property type="match status" value="1"/>
</dbReference>
<keyword evidence="1" id="KW-0813">Transport</keyword>
<dbReference type="InParanoid" id="B8CEG5"/>
<evidence type="ECO:0000256" key="1">
    <source>
        <dbReference type="ARBA" id="ARBA00022448"/>
    </source>
</evidence>
<gene>
    <name evidence="8" type="ORF">THAPSDRAFT_264663</name>
</gene>
<dbReference type="Pfam" id="PF00085">
    <property type="entry name" value="Thioredoxin"/>
    <property type="match status" value="1"/>
</dbReference>
<dbReference type="InterPro" id="IPR036249">
    <property type="entry name" value="Thioredoxin-like_sf"/>
</dbReference>
<dbReference type="EMBL" id="CM000652">
    <property type="protein sequence ID" value="EED87900.1"/>
    <property type="molecule type" value="Genomic_DNA"/>
</dbReference>
<dbReference type="KEGG" id="tps:THAPSDRAFT_264663"/>
<keyword evidence="4 6" id="KW-0676">Redox-active center</keyword>
<feature type="site" description="Deprotonates C-terminal active site Cys" evidence="5">
    <location>
        <position position="4"/>
    </location>
</feature>
<name>B8CEG5_THAPS</name>
<dbReference type="GeneID" id="7447799"/>
<keyword evidence="9" id="KW-1185">Reference proteome</keyword>
<evidence type="ECO:0000313" key="9">
    <source>
        <dbReference type="Proteomes" id="UP000001449"/>
    </source>
</evidence>
<dbReference type="PROSITE" id="PS51352">
    <property type="entry name" value="THIOREDOXIN_2"/>
    <property type="match status" value="1"/>
</dbReference>
<dbReference type="InterPro" id="IPR005746">
    <property type="entry name" value="Thioredoxin"/>
</dbReference>
<keyword evidence="2" id="KW-0249">Electron transport</keyword>
<feature type="non-terminal residue" evidence="8">
    <location>
        <position position="82"/>
    </location>
</feature>
<reference evidence="8 9" key="1">
    <citation type="journal article" date="2004" name="Science">
        <title>The genome of the diatom Thalassiosira pseudonana: ecology, evolution, and metabolism.</title>
        <authorList>
            <person name="Armbrust E.V."/>
            <person name="Berges J.A."/>
            <person name="Bowler C."/>
            <person name="Green B.R."/>
            <person name="Martinez D."/>
            <person name="Putnam N.H."/>
            <person name="Zhou S."/>
            <person name="Allen A.E."/>
            <person name="Apt K.E."/>
            <person name="Bechner M."/>
            <person name="Brzezinski M.A."/>
            <person name="Chaal B.K."/>
            <person name="Chiovitti A."/>
            <person name="Davis A.K."/>
            <person name="Demarest M.S."/>
            <person name="Detter J.C."/>
            <person name="Glavina T."/>
            <person name="Goodstein D."/>
            <person name="Hadi M.Z."/>
            <person name="Hellsten U."/>
            <person name="Hildebrand M."/>
            <person name="Jenkins B.D."/>
            <person name="Jurka J."/>
            <person name="Kapitonov V.V."/>
            <person name="Kroger N."/>
            <person name="Lau W.W."/>
            <person name="Lane T.W."/>
            <person name="Larimer F.W."/>
            <person name="Lippmeier J.C."/>
            <person name="Lucas S."/>
            <person name="Medina M."/>
            <person name="Montsant A."/>
            <person name="Obornik M."/>
            <person name="Parker M.S."/>
            <person name="Palenik B."/>
            <person name="Pazour G.J."/>
            <person name="Richardson P.M."/>
            <person name="Rynearson T.A."/>
            <person name="Saito M.A."/>
            <person name="Schwartz D.C."/>
            <person name="Thamatrakoln K."/>
            <person name="Valentin K."/>
            <person name="Vardi A."/>
            <person name="Wilkerson F.P."/>
            <person name="Rokhsar D.S."/>
        </authorList>
    </citation>
    <scope>NUCLEOTIDE SEQUENCE [LARGE SCALE GENOMIC DNA]</scope>
    <source>
        <strain evidence="8 9">CCMP1335</strain>
    </source>
</reference>
<dbReference type="InterPro" id="IPR017937">
    <property type="entry name" value="Thioredoxin_CS"/>
</dbReference>
<reference evidence="8 9" key="2">
    <citation type="journal article" date="2008" name="Nature">
        <title>The Phaeodactylum genome reveals the evolutionary history of diatom genomes.</title>
        <authorList>
            <person name="Bowler C."/>
            <person name="Allen A.E."/>
            <person name="Badger J.H."/>
            <person name="Grimwood J."/>
            <person name="Jabbari K."/>
            <person name="Kuo A."/>
            <person name="Maheswari U."/>
            <person name="Martens C."/>
            <person name="Maumus F."/>
            <person name="Otillar R.P."/>
            <person name="Rayko E."/>
            <person name="Salamov A."/>
            <person name="Vandepoele K."/>
            <person name="Beszteri B."/>
            <person name="Gruber A."/>
            <person name="Heijde M."/>
            <person name="Katinka M."/>
            <person name="Mock T."/>
            <person name="Valentin K."/>
            <person name="Verret F."/>
            <person name="Berges J.A."/>
            <person name="Brownlee C."/>
            <person name="Cadoret J.P."/>
            <person name="Chiovitti A."/>
            <person name="Choi C.J."/>
            <person name="Coesel S."/>
            <person name="De Martino A."/>
            <person name="Detter J.C."/>
            <person name="Durkin C."/>
            <person name="Falciatore A."/>
            <person name="Fournet J."/>
            <person name="Haruta M."/>
            <person name="Huysman M.J."/>
            <person name="Jenkins B.D."/>
            <person name="Jiroutova K."/>
            <person name="Jorgensen R.E."/>
            <person name="Joubert Y."/>
            <person name="Kaplan A."/>
            <person name="Kroger N."/>
            <person name="Kroth P.G."/>
            <person name="La Roche J."/>
            <person name="Lindquist E."/>
            <person name="Lommer M."/>
            <person name="Martin-Jezequel V."/>
            <person name="Lopez P.J."/>
            <person name="Lucas S."/>
            <person name="Mangogna M."/>
            <person name="McGinnis K."/>
            <person name="Medlin L.K."/>
            <person name="Montsant A."/>
            <person name="Oudot-Le Secq M.P."/>
            <person name="Napoli C."/>
            <person name="Obornik M."/>
            <person name="Parker M.S."/>
            <person name="Petit J.L."/>
            <person name="Porcel B.M."/>
            <person name="Poulsen N."/>
            <person name="Robison M."/>
            <person name="Rychlewski L."/>
            <person name="Rynearson T.A."/>
            <person name="Schmutz J."/>
            <person name="Shapiro H."/>
            <person name="Siaut M."/>
            <person name="Stanley M."/>
            <person name="Sussman M.R."/>
            <person name="Taylor A.R."/>
            <person name="Vardi A."/>
            <person name="von Dassow P."/>
            <person name="Vyverman W."/>
            <person name="Willis A."/>
            <person name="Wyrwicz L.S."/>
            <person name="Rokhsar D.S."/>
            <person name="Weissenbach J."/>
            <person name="Armbrust E.V."/>
            <person name="Green B.R."/>
            <person name="Van de Peer Y."/>
            <person name="Grigoriev I.V."/>
        </authorList>
    </citation>
    <scope>NUCLEOTIDE SEQUENCE [LARGE SCALE GENOMIC DNA]</scope>
    <source>
        <strain evidence="8 9">CCMP1335</strain>
    </source>
</reference>
<proteinExistence type="predicted"/>
<dbReference type="STRING" id="35128.B8CEG5"/>
<feature type="site" description="Contributes to redox potential value" evidence="5">
    <location>
        <position position="11"/>
    </location>
</feature>
<dbReference type="PANTHER" id="PTHR45663:SF11">
    <property type="entry name" value="GEO12009P1"/>
    <property type="match status" value="1"/>
</dbReference>
<evidence type="ECO:0000256" key="2">
    <source>
        <dbReference type="ARBA" id="ARBA00022982"/>
    </source>
</evidence>
<dbReference type="PaxDb" id="35128-Thaps264663"/>
<protein>
    <recommendedName>
        <fullName evidence="7">Thioredoxin domain-containing protein</fullName>
    </recommendedName>
</protein>
<feature type="active site" description="Nucleophile" evidence="5">
    <location>
        <position position="13"/>
    </location>
</feature>
<feature type="disulfide bond" description="Redox-active" evidence="6">
    <location>
        <begin position="10"/>
        <end position="13"/>
    </location>
</feature>
<dbReference type="GO" id="GO:0005737">
    <property type="term" value="C:cytoplasm"/>
    <property type="evidence" value="ECO:0000318"/>
    <property type="project" value="GO_Central"/>
</dbReference>
<dbReference type="RefSeq" id="XP_002294540.1">
    <property type="nucleotide sequence ID" value="XM_002294504.1"/>
</dbReference>
<organism evidence="8 9">
    <name type="scientific">Thalassiosira pseudonana</name>
    <name type="common">Marine diatom</name>
    <name type="synonym">Cyclotella nana</name>
    <dbReference type="NCBI Taxonomy" id="35128"/>
    <lineage>
        <taxon>Eukaryota</taxon>
        <taxon>Sar</taxon>
        <taxon>Stramenopiles</taxon>
        <taxon>Ochrophyta</taxon>
        <taxon>Bacillariophyta</taxon>
        <taxon>Coscinodiscophyceae</taxon>
        <taxon>Thalassiosirophycidae</taxon>
        <taxon>Thalassiosirales</taxon>
        <taxon>Thalassiosiraceae</taxon>
        <taxon>Thalassiosira</taxon>
    </lineage>
</organism>
<dbReference type="SUPFAM" id="SSF52833">
    <property type="entry name" value="Thioredoxin-like"/>
    <property type="match status" value="1"/>
</dbReference>
<dbReference type="Proteomes" id="UP000001449">
    <property type="component" value="Chromosome 20"/>
</dbReference>
<dbReference type="CDD" id="cd02947">
    <property type="entry name" value="TRX_family"/>
    <property type="match status" value="1"/>
</dbReference>
<dbReference type="PANTHER" id="PTHR45663">
    <property type="entry name" value="GEO12009P1"/>
    <property type="match status" value="1"/>
</dbReference>
<feature type="site" description="Contributes to redox potential value" evidence="5">
    <location>
        <position position="12"/>
    </location>
</feature>
<sequence length="82" mass="8952">ILLDVYATWCGPCQFLTPQLEMLAEELGPAVRILKLDSDKYPRLASLLKVQGLPTLVYFDGGNNSGGRVEGALTKGQLVEFL</sequence>
<dbReference type="PRINTS" id="PR00421">
    <property type="entry name" value="THIOREDOXIN"/>
</dbReference>
<feature type="domain" description="Thioredoxin" evidence="7">
    <location>
        <begin position="1"/>
        <end position="82"/>
    </location>
</feature>
<evidence type="ECO:0000256" key="6">
    <source>
        <dbReference type="PIRSR" id="PIRSR000077-4"/>
    </source>
</evidence>
<evidence type="ECO:0000256" key="5">
    <source>
        <dbReference type="PIRSR" id="PIRSR000077-1"/>
    </source>
</evidence>
<dbReference type="AlphaFoldDB" id="B8CEG5"/>
<dbReference type="PIRSF" id="PIRSF000077">
    <property type="entry name" value="Thioredoxin"/>
    <property type="match status" value="1"/>
</dbReference>
<dbReference type="InterPro" id="IPR013766">
    <property type="entry name" value="Thioredoxin_domain"/>
</dbReference>
<dbReference type="HOGENOM" id="CLU_090389_10_4_1"/>
<evidence type="ECO:0000313" key="8">
    <source>
        <dbReference type="EMBL" id="EED87900.1"/>
    </source>
</evidence>
<accession>B8CEG5</accession>
<evidence type="ECO:0000256" key="4">
    <source>
        <dbReference type="ARBA" id="ARBA00023284"/>
    </source>
</evidence>
<dbReference type="eggNOG" id="KOG0910">
    <property type="taxonomic scope" value="Eukaryota"/>
</dbReference>
<evidence type="ECO:0000256" key="3">
    <source>
        <dbReference type="ARBA" id="ARBA00023157"/>
    </source>
</evidence>
<feature type="active site" description="Nucleophile" evidence="5">
    <location>
        <position position="10"/>
    </location>
</feature>
<dbReference type="PROSITE" id="PS00194">
    <property type="entry name" value="THIOREDOXIN_1"/>
    <property type="match status" value="1"/>
</dbReference>
<evidence type="ECO:0000259" key="7">
    <source>
        <dbReference type="PROSITE" id="PS51352"/>
    </source>
</evidence>